<dbReference type="AlphaFoldDB" id="A0AA46TGY4"/>
<feature type="binding site" evidence="1">
    <location>
        <begin position="198"/>
        <end position="205"/>
    </location>
    <ligand>
        <name>ATP</name>
        <dbReference type="ChEBI" id="CHEBI:30616"/>
    </ligand>
</feature>
<dbReference type="PROSITE" id="PS50901">
    <property type="entry name" value="FTSK"/>
    <property type="match status" value="1"/>
</dbReference>
<gene>
    <name evidence="4" type="primary">eccCb</name>
    <name evidence="4" type="ORF">L0C25_20830</name>
</gene>
<keyword evidence="5" id="KW-1185">Reference proteome</keyword>
<dbReference type="EMBL" id="CP094970">
    <property type="protein sequence ID" value="UYM04940.1"/>
    <property type="molecule type" value="Genomic_DNA"/>
</dbReference>
<dbReference type="GO" id="GO:0003677">
    <property type="term" value="F:DNA binding"/>
    <property type="evidence" value="ECO:0007669"/>
    <property type="project" value="InterPro"/>
</dbReference>
<reference evidence="4" key="1">
    <citation type="submission" date="2022-01" db="EMBL/GenBank/DDBJ databases">
        <title>Nocardioidaceae gen. sp. A5X3R13.</title>
        <authorList>
            <person name="Lopez Marin M.A."/>
            <person name="Uhlik O."/>
        </authorList>
    </citation>
    <scope>NUCLEOTIDE SEQUENCE</scope>
    <source>
        <strain evidence="4">A5X3R13</strain>
    </source>
</reference>
<feature type="region of interest" description="Disordered" evidence="2">
    <location>
        <begin position="1"/>
        <end position="31"/>
    </location>
</feature>
<organism evidence="4 5">
    <name type="scientific">Solicola gregarius</name>
    <dbReference type="NCBI Taxonomy" id="2908642"/>
    <lineage>
        <taxon>Bacteria</taxon>
        <taxon>Bacillati</taxon>
        <taxon>Actinomycetota</taxon>
        <taxon>Actinomycetes</taxon>
        <taxon>Propionibacteriales</taxon>
        <taxon>Nocardioidaceae</taxon>
        <taxon>Solicola</taxon>
    </lineage>
</organism>
<dbReference type="InterPro" id="IPR002543">
    <property type="entry name" value="FtsK_dom"/>
</dbReference>
<dbReference type="RefSeq" id="WP_271633703.1">
    <property type="nucleotide sequence ID" value="NZ_CP094970.1"/>
</dbReference>
<keyword evidence="1" id="KW-0067">ATP-binding</keyword>
<dbReference type="InterPro" id="IPR027417">
    <property type="entry name" value="P-loop_NTPase"/>
</dbReference>
<feature type="domain" description="FtsK" evidence="3">
    <location>
        <begin position="180"/>
        <end position="361"/>
    </location>
</feature>
<evidence type="ECO:0000313" key="5">
    <source>
        <dbReference type="Proteomes" id="UP001164390"/>
    </source>
</evidence>
<accession>A0AA46TGY4</accession>
<dbReference type="KEGG" id="sgrg:L0C25_20830"/>
<evidence type="ECO:0000259" key="3">
    <source>
        <dbReference type="PROSITE" id="PS50901"/>
    </source>
</evidence>
<dbReference type="InterPro" id="IPR023837">
    <property type="entry name" value="EccCb-like_Actinobacteria"/>
</dbReference>
<keyword evidence="1" id="KW-0547">Nucleotide-binding</keyword>
<dbReference type="GO" id="GO:0005524">
    <property type="term" value="F:ATP binding"/>
    <property type="evidence" value="ECO:0007669"/>
    <property type="project" value="UniProtKB-UniRule"/>
</dbReference>
<protein>
    <submittedName>
        <fullName evidence="4">Type VII secretion protein EccCb</fullName>
    </submittedName>
</protein>
<dbReference type="Pfam" id="PF01580">
    <property type="entry name" value="FtsK_SpoIIIE"/>
    <property type="match status" value="1"/>
</dbReference>
<name>A0AA46TGY4_9ACTN</name>
<evidence type="ECO:0000256" key="2">
    <source>
        <dbReference type="SAM" id="MobiDB-lite"/>
    </source>
</evidence>
<dbReference type="Proteomes" id="UP001164390">
    <property type="component" value="Chromosome"/>
</dbReference>
<dbReference type="NCBIfam" id="TIGR03925">
    <property type="entry name" value="T7SS_EccC_b"/>
    <property type="match status" value="1"/>
</dbReference>
<dbReference type="Gene3D" id="3.40.50.300">
    <property type="entry name" value="P-loop containing nucleotide triphosphate hydrolases"/>
    <property type="match status" value="2"/>
</dbReference>
<sequence>MPAPRAAFPRRSPATSSSSSTGGAPSGRSTTRSKFVIGDIAARGLNYGVHVVLAVTQGMQVRMRMQPAFGGRLELRLNDSFDSSFDRKLMEQVPKDTPGRGLTDVDGELIFQAALPRIDGEPDADDISGGIAHAAAQVSQRWTTQVSKVQVLPSLVRVSDLPKPQSGDNAIPVGLSEINLGPAAIDPFGSSPHLLVYGDGETGKTNILKVIAKGMMATRTPEQLGFVVVDYRRTMLDVIPHDYLLAYATSDQQTRQVTSEISGSLRQRIPGPDVTSEQLRNRTWWKGLEVVVLVDDFDLVATSSGNPLQEYVEFVPQGRDLGLHLVIARRTGGLGRAIFEPLLQRLGDVSTPGLMFSGDRMEGRVLNNVAPANLPDGRALYVPRGGGASQVQTALDEE</sequence>
<proteinExistence type="predicted"/>
<dbReference type="SUPFAM" id="SSF52540">
    <property type="entry name" value="P-loop containing nucleoside triphosphate hydrolases"/>
    <property type="match status" value="1"/>
</dbReference>
<evidence type="ECO:0000256" key="1">
    <source>
        <dbReference type="PROSITE-ProRule" id="PRU00289"/>
    </source>
</evidence>
<evidence type="ECO:0000313" key="4">
    <source>
        <dbReference type="EMBL" id="UYM04940.1"/>
    </source>
</evidence>